<name>A0A2H0TE96_9BACT</name>
<proteinExistence type="inferred from homology"/>
<dbReference type="EMBL" id="PFCO01000001">
    <property type="protein sequence ID" value="PIR69866.1"/>
    <property type="molecule type" value="Genomic_DNA"/>
</dbReference>
<accession>A0A2H0TE96</accession>
<dbReference type="HAMAP" id="MF_01007">
    <property type="entry name" value="16SrRNA_methyltr_H"/>
    <property type="match status" value="1"/>
</dbReference>
<dbReference type="Proteomes" id="UP000231503">
    <property type="component" value="Unassembled WGS sequence"/>
</dbReference>
<comment type="similarity">
    <text evidence="1 6">Belongs to the methyltransferase superfamily. RsmH family.</text>
</comment>
<evidence type="ECO:0000256" key="2">
    <source>
        <dbReference type="ARBA" id="ARBA00022552"/>
    </source>
</evidence>
<evidence type="ECO:0000256" key="5">
    <source>
        <dbReference type="ARBA" id="ARBA00022691"/>
    </source>
</evidence>
<feature type="binding site" evidence="6">
    <location>
        <position position="104"/>
    </location>
    <ligand>
        <name>S-adenosyl-L-methionine</name>
        <dbReference type="ChEBI" id="CHEBI:59789"/>
    </ligand>
</feature>
<organism evidence="7 8">
    <name type="scientific">Candidatus Niyogibacteria bacterium CG10_big_fil_rev_8_21_14_0_10_46_36</name>
    <dbReference type="NCBI Taxonomy" id="1974726"/>
    <lineage>
        <taxon>Bacteria</taxon>
        <taxon>Candidatus Niyogiibacteriota</taxon>
    </lineage>
</organism>
<dbReference type="PIRSF" id="PIRSF004486">
    <property type="entry name" value="MraW"/>
    <property type="match status" value="1"/>
</dbReference>
<dbReference type="SUPFAM" id="SSF81799">
    <property type="entry name" value="Putative methyltransferase TM0872, insert domain"/>
    <property type="match status" value="1"/>
</dbReference>
<comment type="subcellular location">
    <subcellularLocation>
        <location evidence="6">Cytoplasm</location>
    </subcellularLocation>
</comment>
<keyword evidence="2 6" id="KW-0698">rRNA processing</keyword>
<dbReference type="Gene3D" id="1.10.150.170">
    <property type="entry name" value="Putative methyltransferase TM0872, insert domain"/>
    <property type="match status" value="1"/>
</dbReference>
<dbReference type="InterPro" id="IPR002903">
    <property type="entry name" value="RsmH"/>
</dbReference>
<dbReference type="PANTHER" id="PTHR11265">
    <property type="entry name" value="S-ADENOSYL-METHYLTRANSFERASE MRAW"/>
    <property type="match status" value="1"/>
</dbReference>
<evidence type="ECO:0000313" key="7">
    <source>
        <dbReference type="EMBL" id="PIR69866.1"/>
    </source>
</evidence>
<feature type="binding site" evidence="6">
    <location>
        <position position="77"/>
    </location>
    <ligand>
        <name>S-adenosyl-L-methionine</name>
        <dbReference type="ChEBI" id="CHEBI:59789"/>
    </ligand>
</feature>
<feature type="binding site" evidence="6">
    <location>
        <position position="97"/>
    </location>
    <ligand>
        <name>S-adenosyl-L-methionine</name>
        <dbReference type="ChEBI" id="CHEBI:59789"/>
    </ligand>
</feature>
<comment type="catalytic activity">
    <reaction evidence="6">
        <text>cytidine(1402) in 16S rRNA + S-adenosyl-L-methionine = N(4)-methylcytidine(1402) in 16S rRNA + S-adenosyl-L-homocysteine + H(+)</text>
        <dbReference type="Rhea" id="RHEA:42928"/>
        <dbReference type="Rhea" id="RHEA-COMP:10286"/>
        <dbReference type="Rhea" id="RHEA-COMP:10287"/>
        <dbReference type="ChEBI" id="CHEBI:15378"/>
        <dbReference type="ChEBI" id="CHEBI:57856"/>
        <dbReference type="ChEBI" id="CHEBI:59789"/>
        <dbReference type="ChEBI" id="CHEBI:74506"/>
        <dbReference type="ChEBI" id="CHEBI:82748"/>
        <dbReference type="EC" id="2.1.1.199"/>
    </reaction>
</comment>
<dbReference type="SUPFAM" id="SSF53335">
    <property type="entry name" value="S-adenosyl-L-methionine-dependent methyltransferases"/>
    <property type="match status" value="1"/>
</dbReference>
<feature type="binding site" evidence="6">
    <location>
        <begin position="31"/>
        <end position="33"/>
    </location>
    <ligand>
        <name>S-adenosyl-L-methionine</name>
        <dbReference type="ChEBI" id="CHEBI:59789"/>
    </ligand>
</feature>
<sequence length="292" mass="33373">MEHVSVFLQEVIDILEPQKRARIIDGTLDGGGHARAILDLLPKRGVYVGIDQDQDMVARARVRMKGDERFHAVYGNFSRLEELASPVIKKADGILFDLGMSSIQLEDSGRGFSFRKDEPLDMRYDIHGSFTAENAVNSWNEEKLTEVLKTYGEERFARRIAKRIVEARAKSPIHTTLNLVAIVESAIPKRFHSKRIHPATKTFQALRIAVNDELRALEEGLADAKRMIAVHGRILVITFHSLEDRIAKHTFRAWAKDDDFILHTKKPILPREEEIQKNPRARSAKLRVIEKR</sequence>
<dbReference type="GO" id="GO:0070475">
    <property type="term" value="P:rRNA base methylation"/>
    <property type="evidence" value="ECO:0007669"/>
    <property type="project" value="UniProtKB-UniRule"/>
</dbReference>
<dbReference type="Pfam" id="PF01795">
    <property type="entry name" value="Methyltransf_5"/>
    <property type="match status" value="1"/>
</dbReference>
<evidence type="ECO:0000256" key="1">
    <source>
        <dbReference type="ARBA" id="ARBA00010396"/>
    </source>
</evidence>
<keyword evidence="4 6" id="KW-0808">Transferase</keyword>
<gene>
    <name evidence="6" type="primary">rsmH</name>
    <name evidence="7" type="ORF">COU47_00300</name>
</gene>
<comment type="caution">
    <text evidence="7">The sequence shown here is derived from an EMBL/GenBank/DDBJ whole genome shotgun (WGS) entry which is preliminary data.</text>
</comment>
<keyword evidence="5 6" id="KW-0949">S-adenosyl-L-methionine</keyword>
<dbReference type="FunFam" id="1.10.150.170:FF:000003">
    <property type="entry name" value="Ribosomal RNA small subunit methyltransferase H"/>
    <property type="match status" value="1"/>
</dbReference>
<dbReference type="NCBIfam" id="TIGR00006">
    <property type="entry name" value="16S rRNA (cytosine(1402)-N(4))-methyltransferase RsmH"/>
    <property type="match status" value="1"/>
</dbReference>
<keyword evidence="6" id="KW-0963">Cytoplasm</keyword>
<dbReference type="GO" id="GO:0005737">
    <property type="term" value="C:cytoplasm"/>
    <property type="evidence" value="ECO:0007669"/>
    <property type="project" value="UniProtKB-SubCell"/>
</dbReference>
<dbReference type="AlphaFoldDB" id="A0A2H0TE96"/>
<reference evidence="8" key="1">
    <citation type="submission" date="2017-09" db="EMBL/GenBank/DDBJ databases">
        <title>Depth-based differentiation of microbial function through sediment-hosted aquifers and enrichment of novel symbionts in the deep terrestrial subsurface.</title>
        <authorList>
            <person name="Probst A.J."/>
            <person name="Ladd B."/>
            <person name="Jarett J.K."/>
            <person name="Geller-Mcgrath D.E."/>
            <person name="Sieber C.M.K."/>
            <person name="Emerson J.B."/>
            <person name="Anantharaman K."/>
            <person name="Thomas B.C."/>
            <person name="Malmstrom R."/>
            <person name="Stieglmeier M."/>
            <person name="Klingl A."/>
            <person name="Woyke T."/>
            <person name="Ryan C.M."/>
            <person name="Banfield J.F."/>
        </authorList>
    </citation>
    <scope>NUCLEOTIDE SEQUENCE [LARGE SCALE GENOMIC DNA]</scope>
</reference>
<dbReference type="InterPro" id="IPR023397">
    <property type="entry name" value="SAM-dep_MeTrfase_MraW_recog"/>
</dbReference>
<dbReference type="PANTHER" id="PTHR11265:SF0">
    <property type="entry name" value="12S RRNA N4-METHYLCYTIDINE METHYLTRANSFERASE"/>
    <property type="match status" value="1"/>
</dbReference>
<feature type="binding site" evidence="6">
    <location>
        <position position="51"/>
    </location>
    <ligand>
        <name>S-adenosyl-L-methionine</name>
        <dbReference type="ChEBI" id="CHEBI:59789"/>
    </ligand>
</feature>
<dbReference type="InterPro" id="IPR029063">
    <property type="entry name" value="SAM-dependent_MTases_sf"/>
</dbReference>
<evidence type="ECO:0000256" key="6">
    <source>
        <dbReference type="HAMAP-Rule" id="MF_01007"/>
    </source>
</evidence>
<dbReference type="GO" id="GO:0071424">
    <property type="term" value="F:rRNA (cytosine-N4-)-methyltransferase activity"/>
    <property type="evidence" value="ECO:0007669"/>
    <property type="project" value="UniProtKB-UniRule"/>
</dbReference>
<evidence type="ECO:0000256" key="3">
    <source>
        <dbReference type="ARBA" id="ARBA00022603"/>
    </source>
</evidence>
<keyword evidence="3 6" id="KW-0489">Methyltransferase</keyword>
<evidence type="ECO:0000256" key="4">
    <source>
        <dbReference type="ARBA" id="ARBA00022679"/>
    </source>
</evidence>
<dbReference type="Gene3D" id="3.40.50.150">
    <property type="entry name" value="Vaccinia Virus protein VP39"/>
    <property type="match status" value="1"/>
</dbReference>
<comment type="function">
    <text evidence="6">Specifically methylates the N4 position of cytidine in position 1402 (C1402) of 16S rRNA.</text>
</comment>
<dbReference type="EC" id="2.1.1.199" evidence="6"/>
<evidence type="ECO:0000313" key="8">
    <source>
        <dbReference type="Proteomes" id="UP000231503"/>
    </source>
</evidence>
<protein>
    <recommendedName>
        <fullName evidence="6">Ribosomal RNA small subunit methyltransferase H</fullName>
        <ecNumber evidence="6">2.1.1.199</ecNumber>
    </recommendedName>
    <alternativeName>
        <fullName evidence="6">16S rRNA m(4)C1402 methyltransferase</fullName>
    </alternativeName>
    <alternativeName>
        <fullName evidence="6">rRNA (cytosine-N(4)-)-methyltransferase RsmH</fullName>
    </alternativeName>
</protein>